<keyword evidence="1" id="KW-1133">Transmembrane helix</keyword>
<sequence>MIIRKAFYWWLFPSAVVLPVWLLIGWAAFSQGSGWSFFGLLILCPILFLAQLAVSGITVARRSARDVRAVSWADVALLTGWHASVIAFGFFPAGASGWLAVLAVVFFLGTFWLVLWELVTDMRARVQETFAAYERAAQPQQVRRPEPPLDSVEYIVVEERHDEQR</sequence>
<evidence type="ECO:0008006" key="4">
    <source>
        <dbReference type="Google" id="ProtNLM"/>
    </source>
</evidence>
<reference evidence="2 3" key="1">
    <citation type="submission" date="2020-08" db="EMBL/GenBank/DDBJ databases">
        <title>Sequencing the genomes of 1000 actinobacteria strains.</title>
        <authorList>
            <person name="Klenk H.-P."/>
        </authorList>
    </citation>
    <scope>NUCLEOTIDE SEQUENCE [LARGE SCALE GENOMIC DNA]</scope>
    <source>
        <strain evidence="2 3">DSM 20146</strain>
    </source>
</reference>
<keyword evidence="3" id="KW-1185">Reference proteome</keyword>
<feature type="transmembrane region" description="Helical" evidence="1">
    <location>
        <begin position="7"/>
        <end position="29"/>
    </location>
</feature>
<protein>
    <recommendedName>
        <fullName evidence="4">MFS transporter permease</fullName>
    </recommendedName>
</protein>
<proteinExistence type="predicted"/>
<feature type="transmembrane region" description="Helical" evidence="1">
    <location>
        <begin position="35"/>
        <end position="60"/>
    </location>
</feature>
<dbReference type="Proteomes" id="UP000538196">
    <property type="component" value="Unassembled WGS sequence"/>
</dbReference>
<name>A0A7W4UTQ4_LEIAQ</name>
<organism evidence="2 3">
    <name type="scientific">Leifsonia aquatica</name>
    <name type="common">Corynebacterium aquaticum</name>
    <dbReference type="NCBI Taxonomy" id="144185"/>
    <lineage>
        <taxon>Bacteria</taxon>
        <taxon>Bacillati</taxon>
        <taxon>Actinomycetota</taxon>
        <taxon>Actinomycetes</taxon>
        <taxon>Micrococcales</taxon>
        <taxon>Microbacteriaceae</taxon>
        <taxon>Leifsonia</taxon>
    </lineage>
</organism>
<keyword evidence="1" id="KW-0472">Membrane</keyword>
<evidence type="ECO:0000313" key="3">
    <source>
        <dbReference type="Proteomes" id="UP000538196"/>
    </source>
</evidence>
<evidence type="ECO:0000256" key="1">
    <source>
        <dbReference type="SAM" id="Phobius"/>
    </source>
</evidence>
<feature type="transmembrane region" description="Helical" evidence="1">
    <location>
        <begin position="72"/>
        <end position="91"/>
    </location>
</feature>
<evidence type="ECO:0000313" key="2">
    <source>
        <dbReference type="EMBL" id="MBB2966139.1"/>
    </source>
</evidence>
<accession>A0A7W4UTQ4</accession>
<feature type="transmembrane region" description="Helical" evidence="1">
    <location>
        <begin position="97"/>
        <end position="116"/>
    </location>
</feature>
<dbReference type="EMBL" id="JACHVP010000001">
    <property type="protein sequence ID" value="MBB2966139.1"/>
    <property type="molecule type" value="Genomic_DNA"/>
</dbReference>
<gene>
    <name evidence="2" type="ORF">FHX33_000871</name>
</gene>
<keyword evidence="1" id="KW-0812">Transmembrane</keyword>
<comment type="caution">
    <text evidence="2">The sequence shown here is derived from an EMBL/GenBank/DDBJ whole genome shotgun (WGS) entry which is preliminary data.</text>
</comment>
<dbReference type="RefSeq" id="WP_021758181.1">
    <property type="nucleotide sequence ID" value="NZ_JACHVP010000001.1"/>
</dbReference>
<dbReference type="AlphaFoldDB" id="A0A7W4UTQ4"/>